<proteinExistence type="predicted"/>
<dbReference type="InterPro" id="IPR029044">
    <property type="entry name" value="Nucleotide-diphossugar_trans"/>
</dbReference>
<dbReference type="EMBL" id="BART01013765">
    <property type="protein sequence ID" value="GAG80854.1"/>
    <property type="molecule type" value="Genomic_DNA"/>
</dbReference>
<dbReference type="AlphaFoldDB" id="X1AFZ2"/>
<reference evidence="1" key="1">
    <citation type="journal article" date="2014" name="Front. Microbiol.">
        <title>High frequency of phylogenetically diverse reductive dehalogenase-homologous genes in deep subseafloor sedimentary metagenomes.</title>
        <authorList>
            <person name="Kawai M."/>
            <person name="Futagami T."/>
            <person name="Toyoda A."/>
            <person name="Takaki Y."/>
            <person name="Nishi S."/>
            <person name="Hori S."/>
            <person name="Arai W."/>
            <person name="Tsubouchi T."/>
            <person name="Morono Y."/>
            <person name="Uchiyama I."/>
            <person name="Ito T."/>
            <person name="Fujiyama A."/>
            <person name="Inagaki F."/>
            <person name="Takami H."/>
        </authorList>
    </citation>
    <scope>NUCLEOTIDE SEQUENCE</scope>
    <source>
        <strain evidence="1">Expedition CK06-06</strain>
    </source>
</reference>
<organism evidence="1">
    <name type="scientific">marine sediment metagenome</name>
    <dbReference type="NCBI Taxonomy" id="412755"/>
    <lineage>
        <taxon>unclassified sequences</taxon>
        <taxon>metagenomes</taxon>
        <taxon>ecological metagenomes</taxon>
    </lineage>
</organism>
<evidence type="ECO:0000313" key="1">
    <source>
        <dbReference type="EMBL" id="GAG80854.1"/>
    </source>
</evidence>
<feature type="non-terminal residue" evidence="1">
    <location>
        <position position="1"/>
    </location>
</feature>
<sequence>IKRLKPSERGEIELTDGINYGIKERKWKVRIIKMEKDQFRGDFGDVKVYEQLNKDIKWVEELNRFS</sequence>
<comment type="caution">
    <text evidence="1">The sequence shown here is derived from an EMBL/GenBank/DDBJ whole genome shotgun (WGS) entry which is preliminary data.</text>
</comment>
<accession>X1AFZ2</accession>
<gene>
    <name evidence="1" type="ORF">S01H4_27937</name>
</gene>
<name>X1AFZ2_9ZZZZ</name>
<dbReference type="Gene3D" id="3.90.550.10">
    <property type="entry name" value="Spore Coat Polysaccharide Biosynthesis Protein SpsA, Chain A"/>
    <property type="match status" value="1"/>
</dbReference>
<protein>
    <submittedName>
        <fullName evidence="1">Uncharacterized protein</fullName>
    </submittedName>
</protein>